<proteinExistence type="predicted"/>
<evidence type="ECO:0008006" key="4">
    <source>
        <dbReference type="Google" id="ProtNLM"/>
    </source>
</evidence>
<dbReference type="eggNOG" id="arCOG03396">
    <property type="taxonomic scope" value="Archaea"/>
</dbReference>
<evidence type="ECO:0000313" key="3">
    <source>
        <dbReference type="Proteomes" id="UP000008136"/>
    </source>
</evidence>
<dbReference type="EMBL" id="CP002588">
    <property type="protein sequence ID" value="AEA48102.1"/>
    <property type="molecule type" value="Genomic_DNA"/>
</dbReference>
<accession>F2KSN2</accession>
<dbReference type="HOGENOM" id="CLU_668360_0_0_2"/>
<keyword evidence="1" id="KW-0812">Transmembrane</keyword>
<feature type="transmembrane region" description="Helical" evidence="1">
    <location>
        <begin position="366"/>
        <end position="386"/>
    </location>
</feature>
<dbReference type="Gene3D" id="1.50.10.20">
    <property type="match status" value="1"/>
</dbReference>
<organism evidence="2 3">
    <name type="scientific">Archaeoglobus veneficus (strain DSM 11195 / SNP6)</name>
    <dbReference type="NCBI Taxonomy" id="693661"/>
    <lineage>
        <taxon>Archaea</taxon>
        <taxon>Methanobacteriati</taxon>
        <taxon>Methanobacteriota</taxon>
        <taxon>Archaeoglobi</taxon>
        <taxon>Archaeoglobales</taxon>
        <taxon>Archaeoglobaceae</taxon>
        <taxon>Archaeoglobus</taxon>
    </lineage>
</organism>
<dbReference type="SUPFAM" id="SSF48239">
    <property type="entry name" value="Terpenoid cyclases/Protein prenyltransferases"/>
    <property type="match status" value="1"/>
</dbReference>
<keyword evidence="1" id="KW-1133">Transmembrane helix</keyword>
<protein>
    <recommendedName>
        <fullName evidence="4">Squalene cyclase C-terminal domain-containing protein</fullName>
    </recommendedName>
</protein>
<dbReference type="CDD" id="cd00688">
    <property type="entry name" value="ISOPREN_C2_like"/>
    <property type="match status" value="1"/>
</dbReference>
<keyword evidence="1" id="KW-0472">Membrane</keyword>
<reference evidence="2 3" key="1">
    <citation type="submission" date="2011-03" db="EMBL/GenBank/DDBJ databases">
        <title>The complete genome of Archaeoglobus veneficus SNP6.</title>
        <authorList>
            <consortium name="US DOE Joint Genome Institute (JGI-PGF)"/>
            <person name="Lucas S."/>
            <person name="Copeland A."/>
            <person name="Lapidus A."/>
            <person name="Bruce D."/>
            <person name="Goodwin L."/>
            <person name="Pitluck S."/>
            <person name="Kyrpides N."/>
            <person name="Mavromatis K."/>
            <person name="Pagani I."/>
            <person name="Ivanova N."/>
            <person name="Mikhailova N."/>
            <person name="Lu M."/>
            <person name="Detter J.C."/>
            <person name="Tapia R."/>
            <person name="Han C."/>
            <person name="Land M."/>
            <person name="Hauser L."/>
            <person name="Markowitz V."/>
            <person name="Cheng J.-F."/>
            <person name="Hugenholtz P."/>
            <person name="Woyke T."/>
            <person name="Wu D."/>
            <person name="Spring S."/>
            <person name="Brambilla E."/>
            <person name="Klenk H.-P."/>
            <person name="Eisen J.A."/>
        </authorList>
    </citation>
    <scope>NUCLEOTIDE SEQUENCE [LARGE SCALE GENOMIC DNA]</scope>
    <source>
        <strain>SNP6</strain>
    </source>
</reference>
<sequence length="400" mass="46454">MHEDVDEIFTELMKEIRKLEKSRRISVEHEELLKKAVGWLKDHQHPEGYWGYESVADTCLVLLALSMYEIRKNEEWLIKGKYPGGIKRSVEWLKKTQNIDNWENNLWDTSICLQALYRLGVQDEWVIKSAEWVRNKCEREPKKFPVHHLAQALNVLNLAGYDECAKKITEIVISKVEERIENKKGDEYLYDPYVTGQILDALVRSGVPVTHKVLRACENDLRRFLEEKKVKGISEGAFQDVTMALLGLASFLGGGDDELVNAVVAEIFKSPERYKKDGCWYHDAKKTAFALLGLSRIKEVRKIDEFPYKIYTLIARYHEKIRDCIAELEKTYEKRIKRGYLLLTLIYILLMASVFAIIEYGVESPISQLLLGSLIIPVLFQISPYFKKYILPYLKRGGKK</sequence>
<evidence type="ECO:0000256" key="1">
    <source>
        <dbReference type="SAM" id="Phobius"/>
    </source>
</evidence>
<dbReference type="KEGG" id="ave:Arcve_2113"/>
<dbReference type="AlphaFoldDB" id="F2KSN2"/>
<keyword evidence="3" id="KW-1185">Reference proteome</keyword>
<dbReference type="InterPro" id="IPR008930">
    <property type="entry name" value="Terpenoid_cyclase/PrenylTrfase"/>
</dbReference>
<dbReference type="RefSeq" id="WP_013684753.1">
    <property type="nucleotide sequence ID" value="NC_015320.1"/>
</dbReference>
<dbReference type="STRING" id="693661.Arcve_2113"/>
<name>F2KSN2_ARCVS</name>
<evidence type="ECO:0000313" key="2">
    <source>
        <dbReference type="EMBL" id="AEA48102.1"/>
    </source>
</evidence>
<dbReference type="Proteomes" id="UP000008136">
    <property type="component" value="Chromosome"/>
</dbReference>
<dbReference type="GeneID" id="10395248"/>
<gene>
    <name evidence="2" type="ordered locus">Arcve_2113</name>
</gene>
<feature type="transmembrane region" description="Helical" evidence="1">
    <location>
        <begin position="340"/>
        <end position="360"/>
    </location>
</feature>
<dbReference type="OrthoDB" id="381187at2157"/>